<feature type="compositionally biased region" description="Low complexity" evidence="1">
    <location>
        <begin position="1411"/>
        <end position="1428"/>
    </location>
</feature>
<feature type="region of interest" description="Disordered" evidence="1">
    <location>
        <begin position="1978"/>
        <end position="2023"/>
    </location>
</feature>
<dbReference type="InterPro" id="IPR023393">
    <property type="entry name" value="START-like_dom_sf"/>
</dbReference>
<dbReference type="OrthoDB" id="196858at2759"/>
<dbReference type="PANTHER" id="PTHR19308:SF54">
    <property type="entry name" value="START DOMAIN-CONTAINING PROTEIN"/>
    <property type="match status" value="1"/>
</dbReference>
<feature type="compositionally biased region" description="Low complexity" evidence="1">
    <location>
        <begin position="931"/>
        <end position="953"/>
    </location>
</feature>
<keyword evidence="4" id="KW-1185">Reference proteome</keyword>
<proteinExistence type="predicted"/>
<dbReference type="GO" id="GO:0008289">
    <property type="term" value="F:lipid binding"/>
    <property type="evidence" value="ECO:0007669"/>
    <property type="project" value="InterPro"/>
</dbReference>
<dbReference type="Gene3D" id="3.30.530.20">
    <property type="match status" value="3"/>
</dbReference>
<dbReference type="InterPro" id="IPR051213">
    <property type="entry name" value="START_lipid_transfer"/>
</dbReference>
<dbReference type="EMBL" id="KZ819188">
    <property type="protein sequence ID" value="PWZ03540.1"/>
    <property type="molecule type" value="Genomic_DNA"/>
</dbReference>
<feature type="region of interest" description="Disordered" evidence="1">
    <location>
        <begin position="277"/>
        <end position="310"/>
    </location>
</feature>
<feature type="domain" description="START" evidence="2">
    <location>
        <begin position="576"/>
        <end position="760"/>
    </location>
</feature>
<dbReference type="InParanoid" id="A0A317Y021"/>
<feature type="compositionally biased region" description="Low complexity" evidence="1">
    <location>
        <begin position="1741"/>
        <end position="1760"/>
    </location>
</feature>
<dbReference type="GO" id="GO:0005737">
    <property type="term" value="C:cytoplasm"/>
    <property type="evidence" value="ECO:0007669"/>
    <property type="project" value="UniProtKB-ARBA"/>
</dbReference>
<dbReference type="STRING" id="1882483.A0A317Y021"/>
<dbReference type="InterPro" id="IPR002913">
    <property type="entry name" value="START_lipid-bd_dom"/>
</dbReference>
<evidence type="ECO:0000313" key="4">
    <source>
        <dbReference type="Proteomes" id="UP000246740"/>
    </source>
</evidence>
<dbReference type="CDD" id="cd00177">
    <property type="entry name" value="START"/>
    <property type="match status" value="1"/>
</dbReference>
<gene>
    <name evidence="3" type="ORF">BCV70DRAFT_155235</name>
</gene>
<feature type="compositionally biased region" description="Low complexity" evidence="1">
    <location>
        <begin position="42"/>
        <end position="77"/>
    </location>
</feature>
<evidence type="ECO:0000256" key="1">
    <source>
        <dbReference type="SAM" id="MobiDB-lite"/>
    </source>
</evidence>
<feature type="region of interest" description="Disordered" evidence="1">
    <location>
        <begin position="908"/>
        <end position="953"/>
    </location>
</feature>
<organism evidence="3 4">
    <name type="scientific">Testicularia cyperi</name>
    <dbReference type="NCBI Taxonomy" id="1882483"/>
    <lineage>
        <taxon>Eukaryota</taxon>
        <taxon>Fungi</taxon>
        <taxon>Dikarya</taxon>
        <taxon>Basidiomycota</taxon>
        <taxon>Ustilaginomycotina</taxon>
        <taxon>Ustilaginomycetes</taxon>
        <taxon>Ustilaginales</taxon>
        <taxon>Anthracoideaceae</taxon>
        <taxon>Testicularia</taxon>
    </lineage>
</organism>
<feature type="region of interest" description="Disordered" evidence="1">
    <location>
        <begin position="1852"/>
        <end position="1883"/>
    </location>
</feature>
<dbReference type="Proteomes" id="UP000246740">
    <property type="component" value="Unassembled WGS sequence"/>
</dbReference>
<evidence type="ECO:0000259" key="2">
    <source>
        <dbReference type="PROSITE" id="PS50848"/>
    </source>
</evidence>
<feature type="compositionally biased region" description="Low complexity" evidence="1">
    <location>
        <begin position="1363"/>
        <end position="1390"/>
    </location>
</feature>
<feature type="region of interest" description="Disordered" evidence="1">
    <location>
        <begin position="966"/>
        <end position="996"/>
    </location>
</feature>
<accession>A0A317Y021</accession>
<feature type="region of interest" description="Disordered" evidence="1">
    <location>
        <begin position="1662"/>
        <end position="1696"/>
    </location>
</feature>
<sequence>MEGDSLQQTKAQWEAALDGALETFRNLIAESSSKAWKPVQTPSSNVASPNPGSSSSFSSSSSSSSPAVASSASTNPSGTRSAKIRDPSSLRHVNSIGDVAKNFVDGVDDATTRVPGGEAPRKPITRTGAPFKLANLRPESVVIHRRSQKGPDVYRAVAEVPYEGDIDLTAFRAVLQTTDAWSSWDRLVSSTESLEQLSPTTRINKVNYRLGWPASPRDAVTISKIISDDSTLIAVSTSLPRSPDAPAYLRPAPPCVRSHVHLMAWCIQMMGADTSAAPSTSLQGGANKVSGPSVPMTTSNSSGGGASGSGLRGPRIKLTTFWSWDLKGAWMGMPAGGLGMHLPELVKGLVTQVRDSSAKTPIVANYGSCIEVLSSDFDPTRDTLSAEYAVVVEDATAREAEDRAHKDLDTLNLLRARRKLDAGIEFSLPDMEAWDVQVSLRSQTQSQDTLEWHAQAERAIGSHRITLTIRHARLEQVDEILKVRVKIQRVVASTGLRLNDQPFDIESIEPRTPVALSQPLLEDAASISGISVATTSTSSASSSAMGAMANVSRSGTPSLGSANLVNNQIRRNYIYFTSLLQEPEAKWKHVSDLKGVTVTQLDSIDPTLVVYRAEATFVGISVWDLFSTISNPGARAFWDKSLDDAVLLSDINDLSSLWHLKTKPSWPVSARDTVVIQTAYKAPASVHVFSFSTDDRAQFPQIPAVDASTIRTQVDLRGWSVEALSPTTVHVTMLEQSDPKGWTSKSATPAAMVSAVAGVGEYAIKFGGPPVLTRLLGAQAKISRYDHEKATFRLEYASIDSGTEDDLSEMPNIECEIRCDVETWTAALDLVVDPPPISVSCLRRHKLSQGGGGLWLTIEHVAASLEDDVARITIRKSTSRDKGAVYVNGATIKIDVDDLNEDEVQQLTRQKRIRPQRIPLDLAGPSPRTDASATKVSGSSTASSVNSHSGSAETYADDTVATADGTDIAGSSIKPQAGTGLSSDREKSLSEDVKTRGVATTSKATFFSDERPRQPMTCALDVLFLLRRIHAERSPDPAGNPAGWALVSERNGLYVRRKLMESISSTVLVQRGDKVVQGLSAEDLLDVIASPQCRKRWDDKVESVTLLECYGNGATTSFITTKASFPFRGRAFHLASMTARGAPATSGLSASSPGESVVSSSASSWSGPAVYFHASASFPEQNSRFPLTNLNPQALPMGKILIDGWILETLDPYSSTSFQIPSTRCTHVVAVDYAGSLPVAVNSMWNSNLPRSVLLVEEYLKARGSIPSVKTPPACFQVLGDGRDEDQGLVWVTNNPDRKNLLLSTSFDPATRTFAVASIHRPMKRVAEPISAATSSSATPILLPAAEVTDRDGVEATLRSRPSSVSDASTTKAAAVKAASTPGAAPGTPSLASVAPPVGSNGEPGPSLSRAASMHSIASTSATSTSSTFRQRPSSIRADSRRATDLLLMEVEVELRHFAKGYDVQVYSELIRARTQSVTRDTSKERVGAATAHKVSTNIIRPAKSDRTQPFLALTAASAGRKDLPVQIKVYDLPPSAVLAATLDPSARPRKHLIRVSVATTTFLDPIEDPLTGTKPPEIPDWYVALQERGAVLRMVIKPLSADIGGADGAVATAVVAKDVASNLFATPSGKISVKSDGAKLDIIHVNQTSAMLQREQIGIEPMTQLRRAAPFRSQGSKATRGNGPPQDVTEDDRLPAALKQPIAIDTVLFKVKEIAGSEIGSSSSAKTNGPAGGKTSVDKGSGLSAPTAATGTATSDDGTFASSTGTAASGANSGVGLSASTAALVAEGSSAAASGSATPSAPLSTGQQIMNMFGSYPLSRLGTSSALASVSSVTARGSSIASTSSAKTNAEALAAQDRAKQMQKNGSAKGTTSGTTNAAETGRDSVAFKEAGDAASVAANAASSAVDAATSAGSTLVEVTRTTSAALCKLASESHFRFSTLVLVALASFLLGSLFRSLLSPMDFVLVPTRTAPFALDSSQRPEAAKSNRLLGMSPGRGDTGQPNSVVKPPGTASALQQGRTPTSMVRQVQWTELRRMLHLRTPGSGWELVVGAVRRRA</sequence>
<dbReference type="SUPFAM" id="SSF55961">
    <property type="entry name" value="Bet v1-like"/>
    <property type="match status" value="3"/>
</dbReference>
<feature type="compositionally biased region" description="Basic and acidic residues" evidence="1">
    <location>
        <begin position="983"/>
        <end position="995"/>
    </location>
</feature>
<dbReference type="PROSITE" id="PS50848">
    <property type="entry name" value="START"/>
    <property type="match status" value="1"/>
</dbReference>
<feature type="region of interest" description="Disordered" evidence="1">
    <location>
        <begin position="1351"/>
        <end position="1438"/>
    </location>
</feature>
<name>A0A317Y021_9BASI</name>
<reference evidence="3 4" key="1">
    <citation type="journal article" date="2018" name="Mol. Biol. Evol.">
        <title>Broad Genomic Sampling Reveals a Smut Pathogenic Ancestry of the Fungal Clade Ustilaginomycotina.</title>
        <authorList>
            <person name="Kijpornyongpan T."/>
            <person name="Mondo S.J."/>
            <person name="Barry K."/>
            <person name="Sandor L."/>
            <person name="Lee J."/>
            <person name="Lipzen A."/>
            <person name="Pangilinan J."/>
            <person name="LaButti K."/>
            <person name="Hainaut M."/>
            <person name="Henrissat B."/>
            <person name="Grigoriev I.V."/>
            <person name="Spatafora J.W."/>
            <person name="Aime M.C."/>
        </authorList>
    </citation>
    <scope>NUCLEOTIDE SEQUENCE [LARGE SCALE GENOMIC DNA]</scope>
    <source>
        <strain evidence="3 4">MCA 3645</strain>
    </source>
</reference>
<feature type="region of interest" description="Disordered" evidence="1">
    <location>
        <begin position="32"/>
        <end position="90"/>
    </location>
</feature>
<evidence type="ECO:0000313" key="3">
    <source>
        <dbReference type="EMBL" id="PWZ03540.1"/>
    </source>
</evidence>
<protein>
    <recommendedName>
        <fullName evidence="2">START domain-containing protein</fullName>
    </recommendedName>
</protein>
<dbReference type="PANTHER" id="PTHR19308">
    <property type="entry name" value="PHOSPHATIDYLCHOLINE TRANSFER PROTEIN"/>
    <property type="match status" value="1"/>
</dbReference>
<dbReference type="Pfam" id="PF01852">
    <property type="entry name" value="START"/>
    <property type="match status" value="2"/>
</dbReference>
<feature type="compositionally biased region" description="Polar residues" evidence="1">
    <location>
        <begin position="1863"/>
        <end position="1880"/>
    </location>
</feature>
<feature type="region of interest" description="Disordered" evidence="1">
    <location>
        <begin position="1720"/>
        <end position="1760"/>
    </location>
</feature>